<dbReference type="Pfam" id="PF01177">
    <property type="entry name" value="Asp_Glu_race"/>
    <property type="match status" value="1"/>
</dbReference>
<dbReference type="GO" id="GO:0008360">
    <property type="term" value="P:regulation of cell shape"/>
    <property type="evidence" value="ECO:0007669"/>
    <property type="project" value="UniProtKB-KW"/>
</dbReference>
<dbReference type="GO" id="GO:0008881">
    <property type="term" value="F:glutamate racemase activity"/>
    <property type="evidence" value="ECO:0007669"/>
    <property type="project" value="UniProtKB-UniRule"/>
</dbReference>
<dbReference type="GO" id="GO:0071555">
    <property type="term" value="P:cell wall organization"/>
    <property type="evidence" value="ECO:0007669"/>
    <property type="project" value="UniProtKB-KW"/>
</dbReference>
<evidence type="ECO:0000313" key="9">
    <source>
        <dbReference type="Proteomes" id="UP000182737"/>
    </source>
</evidence>
<evidence type="ECO:0000256" key="1">
    <source>
        <dbReference type="ARBA" id="ARBA00001602"/>
    </source>
</evidence>
<feature type="binding site" evidence="7">
    <location>
        <begin position="186"/>
        <end position="187"/>
    </location>
    <ligand>
        <name>substrate</name>
    </ligand>
</feature>
<feature type="active site" description="Proton donor/acceptor" evidence="7">
    <location>
        <position position="72"/>
    </location>
</feature>
<comment type="pathway">
    <text evidence="7">Cell wall biogenesis; peptidoglycan biosynthesis.</text>
</comment>
<comment type="function">
    <text evidence="7">Provides the (R)-glutamate required for cell wall biosynthesis.</text>
</comment>
<dbReference type="EMBL" id="FORI01000003">
    <property type="protein sequence ID" value="SFI60113.1"/>
    <property type="molecule type" value="Genomic_DNA"/>
</dbReference>
<feature type="active site" description="Proton donor/acceptor" evidence="7">
    <location>
        <position position="185"/>
    </location>
</feature>
<dbReference type="AlphaFoldDB" id="A0A1I3JIL8"/>
<dbReference type="EC" id="5.1.1.3" evidence="2 7"/>
<evidence type="ECO:0000256" key="6">
    <source>
        <dbReference type="ARBA" id="ARBA00023316"/>
    </source>
</evidence>
<dbReference type="NCBIfam" id="TIGR00067">
    <property type="entry name" value="glut_race"/>
    <property type="match status" value="1"/>
</dbReference>
<gene>
    <name evidence="7" type="primary">murI</name>
    <name evidence="8" type="ORF">SAMN04487775_10359</name>
</gene>
<organism evidence="8 9">
    <name type="scientific">Treponema bryantii</name>
    <dbReference type="NCBI Taxonomy" id="163"/>
    <lineage>
        <taxon>Bacteria</taxon>
        <taxon>Pseudomonadati</taxon>
        <taxon>Spirochaetota</taxon>
        <taxon>Spirochaetia</taxon>
        <taxon>Spirochaetales</taxon>
        <taxon>Treponemataceae</taxon>
        <taxon>Treponema</taxon>
    </lineage>
</organism>
<keyword evidence="4 7" id="KW-0573">Peptidoglycan synthesis</keyword>
<dbReference type="GO" id="GO:0009252">
    <property type="term" value="P:peptidoglycan biosynthetic process"/>
    <property type="evidence" value="ECO:0007669"/>
    <property type="project" value="UniProtKB-UniRule"/>
</dbReference>
<dbReference type="RefSeq" id="WP_074930915.1">
    <property type="nucleotide sequence ID" value="NZ_FORI01000003.1"/>
</dbReference>
<dbReference type="PANTHER" id="PTHR21198">
    <property type="entry name" value="GLUTAMATE RACEMASE"/>
    <property type="match status" value="1"/>
</dbReference>
<dbReference type="Gene3D" id="3.40.50.1860">
    <property type="match status" value="2"/>
</dbReference>
<evidence type="ECO:0000256" key="5">
    <source>
        <dbReference type="ARBA" id="ARBA00023235"/>
    </source>
</evidence>
<name>A0A1I3JIL8_9SPIR</name>
<dbReference type="HAMAP" id="MF_00258">
    <property type="entry name" value="Glu_racemase"/>
    <property type="match status" value="1"/>
</dbReference>
<dbReference type="InterPro" id="IPR001920">
    <property type="entry name" value="Asp/Glu_race"/>
</dbReference>
<dbReference type="InterPro" id="IPR004391">
    <property type="entry name" value="Glu_race"/>
</dbReference>
<evidence type="ECO:0000256" key="7">
    <source>
        <dbReference type="HAMAP-Rule" id="MF_00258"/>
    </source>
</evidence>
<evidence type="ECO:0000313" key="8">
    <source>
        <dbReference type="EMBL" id="SFI60113.1"/>
    </source>
</evidence>
<sequence length="263" mass="28872">MTDFVFIDSGVGGIPYMMKLLEKKPDASCVYVADTANFPYGEKTHEQVVKCVTDLVGKIISKFAPKVIVLACNTMSVNALDTLRTDFPSVNFVGTVPAIKLAASLSKKRRIGLLATKATCENPYNIELKNKFASDCVLVTRGDGQLVSYIEHNAFTASRAECLNAIKPAIDFFRQQDCDAVILGCTHFLNFTDVFNEACAPDIKVVDSVDGVVRHALEILQPSESTQEVSFPTLYITGNADSDEKKQYDTLCNKFNIKFSGII</sequence>
<evidence type="ECO:0000256" key="3">
    <source>
        <dbReference type="ARBA" id="ARBA00022960"/>
    </source>
</evidence>
<keyword evidence="3 7" id="KW-0133">Cell shape</keyword>
<feature type="binding site" evidence="7">
    <location>
        <begin position="8"/>
        <end position="9"/>
    </location>
    <ligand>
        <name>substrate</name>
    </ligand>
</feature>
<dbReference type="SUPFAM" id="SSF53681">
    <property type="entry name" value="Aspartate/glutamate racemase"/>
    <property type="match status" value="2"/>
</dbReference>
<dbReference type="OrthoDB" id="9801055at2"/>
<evidence type="ECO:0000256" key="2">
    <source>
        <dbReference type="ARBA" id="ARBA00013090"/>
    </source>
</evidence>
<keyword evidence="5 7" id="KW-0413">Isomerase</keyword>
<comment type="similarity">
    <text evidence="7">Belongs to the aspartate/glutamate racemases family.</text>
</comment>
<dbReference type="PROSITE" id="PS00923">
    <property type="entry name" value="ASP_GLU_RACEMASE_1"/>
    <property type="match status" value="1"/>
</dbReference>
<accession>A0A1I3JIL8</accession>
<proteinExistence type="inferred from homology"/>
<keyword evidence="9" id="KW-1185">Reference proteome</keyword>
<comment type="catalytic activity">
    <reaction evidence="1 7">
        <text>L-glutamate = D-glutamate</text>
        <dbReference type="Rhea" id="RHEA:12813"/>
        <dbReference type="ChEBI" id="CHEBI:29985"/>
        <dbReference type="ChEBI" id="CHEBI:29986"/>
        <dbReference type="EC" id="5.1.1.3"/>
    </reaction>
</comment>
<dbReference type="InterPro" id="IPR018187">
    <property type="entry name" value="Asp/Glu_racemase_AS_1"/>
</dbReference>
<protein>
    <recommendedName>
        <fullName evidence="2 7">Glutamate racemase</fullName>
        <ecNumber evidence="2 7">5.1.1.3</ecNumber>
    </recommendedName>
</protein>
<dbReference type="InterPro" id="IPR015942">
    <property type="entry name" value="Asp/Glu/hydantoin_racemase"/>
</dbReference>
<dbReference type="Proteomes" id="UP000182737">
    <property type="component" value="Unassembled WGS sequence"/>
</dbReference>
<reference evidence="9" key="1">
    <citation type="submission" date="2016-10" db="EMBL/GenBank/DDBJ databases">
        <authorList>
            <person name="Varghese N."/>
            <person name="Submissions S."/>
        </authorList>
    </citation>
    <scope>NUCLEOTIDE SEQUENCE [LARGE SCALE GENOMIC DNA]</scope>
    <source>
        <strain evidence="9">XBD1002</strain>
    </source>
</reference>
<evidence type="ECO:0000256" key="4">
    <source>
        <dbReference type="ARBA" id="ARBA00022984"/>
    </source>
</evidence>
<feature type="binding site" evidence="7">
    <location>
        <begin position="40"/>
        <end position="41"/>
    </location>
    <ligand>
        <name>substrate</name>
    </ligand>
</feature>
<dbReference type="PANTHER" id="PTHR21198:SF7">
    <property type="entry name" value="ASPARTATE-GLUTAMATE RACEMASE FAMILY"/>
    <property type="match status" value="1"/>
</dbReference>
<dbReference type="UniPathway" id="UPA00219"/>
<keyword evidence="6 7" id="KW-0961">Cell wall biogenesis/degradation</keyword>
<feature type="binding site" evidence="7">
    <location>
        <begin position="73"/>
        <end position="74"/>
    </location>
    <ligand>
        <name>substrate</name>
    </ligand>
</feature>